<evidence type="ECO:0000313" key="15">
    <source>
        <dbReference type="EMBL" id="ADO58575.1"/>
    </source>
</evidence>
<evidence type="ECO:0000259" key="14">
    <source>
        <dbReference type="SMART" id="SM00388"/>
    </source>
</evidence>
<dbReference type="PANTHER" id="PTHR45528:SF1">
    <property type="entry name" value="SENSOR HISTIDINE KINASE CPXA"/>
    <property type="match status" value="1"/>
</dbReference>
<dbReference type="HOGENOM" id="CLU_1738727_0_0_9"/>
<evidence type="ECO:0000313" key="16">
    <source>
        <dbReference type="Proteomes" id="UP000006868"/>
    </source>
</evidence>
<dbReference type="SMART" id="SM00388">
    <property type="entry name" value="HisKA"/>
    <property type="match status" value="1"/>
</dbReference>
<dbReference type="RefSeq" id="WP_013373142.1">
    <property type="nucleotide sequence ID" value="NC_014622.2"/>
</dbReference>
<keyword evidence="7" id="KW-0812">Transmembrane</keyword>
<keyword evidence="4" id="KW-1003">Cell membrane</keyword>
<keyword evidence="13" id="KW-0472">Membrane</keyword>
<evidence type="ECO:0000256" key="9">
    <source>
        <dbReference type="ARBA" id="ARBA00022777"/>
    </source>
</evidence>
<dbReference type="eggNOG" id="COG2205">
    <property type="taxonomic scope" value="Bacteria"/>
</dbReference>
<dbReference type="OrthoDB" id="9773956at2"/>
<keyword evidence="10" id="KW-0067">ATP-binding</keyword>
<keyword evidence="6" id="KW-0808">Transferase</keyword>
<dbReference type="GO" id="GO:0005886">
    <property type="term" value="C:plasma membrane"/>
    <property type="evidence" value="ECO:0007669"/>
    <property type="project" value="UniProtKB-SubCell"/>
</dbReference>
<comment type="catalytic activity">
    <reaction evidence="1">
        <text>ATP + protein L-histidine = ADP + protein N-phospho-L-histidine.</text>
        <dbReference type="EC" id="2.7.13.3"/>
    </reaction>
</comment>
<evidence type="ECO:0000256" key="7">
    <source>
        <dbReference type="ARBA" id="ARBA00022692"/>
    </source>
</evidence>
<keyword evidence="9" id="KW-0418">Kinase</keyword>
<dbReference type="CDD" id="cd00082">
    <property type="entry name" value="HisKA"/>
    <property type="match status" value="1"/>
</dbReference>
<evidence type="ECO:0000256" key="4">
    <source>
        <dbReference type="ARBA" id="ARBA00022475"/>
    </source>
</evidence>
<dbReference type="PATRIC" id="fig|886882.15.peg.4615"/>
<evidence type="ECO:0000256" key="3">
    <source>
        <dbReference type="ARBA" id="ARBA00012438"/>
    </source>
</evidence>
<dbReference type="InterPro" id="IPR003661">
    <property type="entry name" value="HisK_dim/P_dom"/>
</dbReference>
<dbReference type="AlphaFoldDB" id="E3EAF7"/>
<dbReference type="SUPFAM" id="SSF47384">
    <property type="entry name" value="Homodimeric domain of signal transducing histidine kinase"/>
    <property type="match status" value="1"/>
</dbReference>
<comment type="subcellular location">
    <subcellularLocation>
        <location evidence="2">Cell membrane</location>
        <topology evidence="2">Multi-pass membrane protein</topology>
    </subcellularLocation>
</comment>
<dbReference type="EC" id="2.7.13.3" evidence="3"/>
<dbReference type="Proteomes" id="UP000006868">
    <property type="component" value="Chromosome"/>
</dbReference>
<dbReference type="GO" id="GO:0005524">
    <property type="term" value="F:ATP binding"/>
    <property type="evidence" value="ECO:0007669"/>
    <property type="project" value="UniProtKB-KW"/>
</dbReference>
<name>E3EAF7_PAEPS</name>
<dbReference type="GO" id="GO:0000155">
    <property type="term" value="F:phosphorelay sensor kinase activity"/>
    <property type="evidence" value="ECO:0007669"/>
    <property type="project" value="InterPro"/>
</dbReference>
<evidence type="ECO:0000256" key="12">
    <source>
        <dbReference type="ARBA" id="ARBA00023012"/>
    </source>
</evidence>
<organism evidence="15 16">
    <name type="scientific">Paenibacillus polymyxa (strain SC2)</name>
    <name type="common">Bacillus polymyxa</name>
    <dbReference type="NCBI Taxonomy" id="886882"/>
    <lineage>
        <taxon>Bacteria</taxon>
        <taxon>Bacillati</taxon>
        <taxon>Bacillota</taxon>
        <taxon>Bacilli</taxon>
        <taxon>Bacillales</taxon>
        <taxon>Paenibacillaceae</taxon>
        <taxon>Paenibacillus</taxon>
    </lineage>
</organism>
<evidence type="ECO:0000256" key="2">
    <source>
        <dbReference type="ARBA" id="ARBA00004651"/>
    </source>
</evidence>
<keyword evidence="11" id="KW-1133">Transmembrane helix</keyword>
<dbReference type="KEGG" id="ppm:PPSC2_21695"/>
<dbReference type="EMBL" id="CP002213">
    <property type="protein sequence ID" value="ADO58575.1"/>
    <property type="molecule type" value="Genomic_DNA"/>
</dbReference>
<proteinExistence type="predicted"/>
<dbReference type="InterPro" id="IPR036097">
    <property type="entry name" value="HisK_dim/P_sf"/>
</dbReference>
<keyword evidence="12" id="KW-0902">Two-component regulatory system</keyword>
<dbReference type="Pfam" id="PF00512">
    <property type="entry name" value="HisKA"/>
    <property type="match status" value="1"/>
</dbReference>
<gene>
    <name evidence="15" type="primary">kinB5</name>
    <name evidence="15" type="ORF">PPSC2_21695</name>
</gene>
<protein>
    <recommendedName>
        <fullName evidence="3">histidine kinase</fullName>
        <ecNumber evidence="3">2.7.13.3</ecNumber>
    </recommendedName>
</protein>
<sequence length="150" mass="16865">MLSSVETRLAQFLSICSVFSTNLLVEKNKINKLISDISHQTKTPVANILLYAQLLSEHDLPEDSSSCIKALASRAEKLNFLTNTLVKTSRLKVGIITVSPRQESVQELLHVAREQMIPKADTKDISIVMENTPIHTCFVLKWMAVLWTML</sequence>
<evidence type="ECO:0000256" key="5">
    <source>
        <dbReference type="ARBA" id="ARBA00022553"/>
    </source>
</evidence>
<accession>E3EAF7</accession>
<keyword evidence="8" id="KW-0547">Nucleotide-binding</keyword>
<evidence type="ECO:0000256" key="10">
    <source>
        <dbReference type="ARBA" id="ARBA00022840"/>
    </source>
</evidence>
<evidence type="ECO:0000256" key="13">
    <source>
        <dbReference type="ARBA" id="ARBA00023136"/>
    </source>
</evidence>
<feature type="domain" description="Signal transduction histidine kinase dimerisation/phosphoacceptor" evidence="14">
    <location>
        <begin position="29"/>
        <end position="94"/>
    </location>
</feature>
<dbReference type="PANTHER" id="PTHR45528">
    <property type="entry name" value="SENSOR HISTIDINE KINASE CPXA"/>
    <property type="match status" value="1"/>
</dbReference>
<reference evidence="15 16" key="1">
    <citation type="journal article" date="2011" name="J. Bacteriol.">
        <title>Complete genome sequence of Paenibacillus polymyxa SC2, a strain of plant growth-promoting Rhizobacterium with broad-spectrum antimicrobial activity.</title>
        <authorList>
            <person name="Ma M."/>
            <person name="Wang C."/>
            <person name="Ding Y."/>
            <person name="Li L."/>
            <person name="Shen D."/>
            <person name="Jiang X."/>
            <person name="Guan D."/>
            <person name="Cao F."/>
            <person name="Chen H."/>
            <person name="Feng R."/>
            <person name="Wang X."/>
            <person name="Ge Y."/>
            <person name="Yao L."/>
            <person name="Bing X."/>
            <person name="Yang X."/>
            <person name="Li J."/>
            <person name="Du B."/>
        </authorList>
    </citation>
    <scope>NUCLEOTIDE SEQUENCE [LARGE SCALE GENOMIC DNA]</scope>
    <source>
        <strain evidence="15 16">SC2</strain>
    </source>
</reference>
<dbReference type="Gene3D" id="1.10.287.130">
    <property type="match status" value="1"/>
</dbReference>
<evidence type="ECO:0000256" key="1">
    <source>
        <dbReference type="ARBA" id="ARBA00000085"/>
    </source>
</evidence>
<keyword evidence="5" id="KW-0597">Phosphoprotein</keyword>
<evidence type="ECO:0000256" key="6">
    <source>
        <dbReference type="ARBA" id="ARBA00022679"/>
    </source>
</evidence>
<dbReference type="InterPro" id="IPR050398">
    <property type="entry name" value="HssS/ArlS-like"/>
</dbReference>
<evidence type="ECO:0000256" key="8">
    <source>
        <dbReference type="ARBA" id="ARBA00022741"/>
    </source>
</evidence>
<evidence type="ECO:0000256" key="11">
    <source>
        <dbReference type="ARBA" id="ARBA00022989"/>
    </source>
</evidence>